<dbReference type="Gene3D" id="3.20.20.140">
    <property type="entry name" value="Metal-dependent hydrolases"/>
    <property type="match status" value="1"/>
</dbReference>
<dbReference type="GO" id="GO:0016787">
    <property type="term" value="F:hydrolase activity"/>
    <property type="evidence" value="ECO:0007669"/>
    <property type="project" value="UniProtKB-KW"/>
</dbReference>
<dbReference type="GO" id="GO:0016831">
    <property type="term" value="F:carboxy-lyase activity"/>
    <property type="evidence" value="ECO:0007669"/>
    <property type="project" value="InterPro"/>
</dbReference>
<dbReference type="InterPro" id="IPR006680">
    <property type="entry name" value="Amidohydro-rel"/>
</dbReference>
<evidence type="ECO:0000313" key="3">
    <source>
        <dbReference type="EMBL" id="RZF64030.1"/>
    </source>
</evidence>
<dbReference type="SUPFAM" id="SSF51556">
    <property type="entry name" value="Metallo-dependent hydrolases"/>
    <property type="match status" value="1"/>
</dbReference>
<dbReference type="RefSeq" id="WP_130158032.1">
    <property type="nucleotide sequence ID" value="NZ_SGIS01000018.1"/>
</dbReference>
<accession>A0A4Q6XUP6</accession>
<dbReference type="InterPro" id="IPR032465">
    <property type="entry name" value="ACMSD"/>
</dbReference>
<dbReference type="InterPro" id="IPR032466">
    <property type="entry name" value="Metal_Hydrolase"/>
</dbReference>
<dbReference type="GO" id="GO:0005737">
    <property type="term" value="C:cytoplasm"/>
    <property type="evidence" value="ECO:0007669"/>
    <property type="project" value="TreeGrafter"/>
</dbReference>
<dbReference type="OrthoDB" id="9799024at2"/>
<proteinExistence type="predicted"/>
<sequence length="348" mass="38033">MTITTCGDRQPIRVAARGRHLVVDIHCHLGIPAADAIVQGKYPGPPPGINDFTSAKTSEVNRAQFATIGRTLNTVDTRLADMDRLGIDVQAISPSPGQYFYFTDADTGRAAARAVNDGIAAAVAATPDRFVGMGTVPLQDVGLAVEEMRRCVRELDLRGIEISSNVNGVDYHDARFRPFWAAAEDLGVLIFIHPLGFTHAQRMSEYYFNNLIGNPLESTLAVGHLIFGGVLDRYPGLRICVAHGGGYMPGYWGRMDHAWRARGDCSEHCTHAPSSYLRKLWLDTLVFDQDQLDSLVRTHGADKLCLGSDYPFDMAEPDPVGFHERLSEADQARILGLNAANLLGLTLT</sequence>
<gene>
    <name evidence="3" type="ORF">EWE75_12715</name>
</gene>
<keyword evidence="3" id="KW-0378">Hydrolase</keyword>
<evidence type="ECO:0000259" key="2">
    <source>
        <dbReference type="Pfam" id="PF04909"/>
    </source>
</evidence>
<dbReference type="GO" id="GO:0019748">
    <property type="term" value="P:secondary metabolic process"/>
    <property type="evidence" value="ECO:0007669"/>
    <property type="project" value="TreeGrafter"/>
</dbReference>
<dbReference type="AlphaFoldDB" id="A0A4Q6XUP6"/>
<dbReference type="EMBL" id="SGIS01000018">
    <property type="protein sequence ID" value="RZF64030.1"/>
    <property type="molecule type" value="Genomic_DNA"/>
</dbReference>
<dbReference type="PANTHER" id="PTHR21240:SF28">
    <property type="entry name" value="ISO-OROTATE DECARBOXYLASE (EUROFUNG)"/>
    <property type="match status" value="1"/>
</dbReference>
<dbReference type="Pfam" id="PF04909">
    <property type="entry name" value="Amidohydro_2"/>
    <property type="match status" value="1"/>
</dbReference>
<comment type="caution">
    <text evidence="3">The sequence shown here is derived from an EMBL/GenBank/DDBJ whole genome shotgun (WGS) entry which is preliminary data.</text>
</comment>
<reference evidence="3 4" key="1">
    <citation type="submission" date="2019-02" db="EMBL/GenBank/DDBJ databases">
        <authorList>
            <person name="Li Y."/>
        </authorList>
    </citation>
    <scope>NUCLEOTIDE SEQUENCE [LARGE SCALE GENOMIC DNA]</scope>
    <source>
        <strain evidence="3 4">3-7</strain>
    </source>
</reference>
<protein>
    <submittedName>
        <fullName evidence="3">Amidohydrolase</fullName>
    </submittedName>
</protein>
<name>A0A4Q6XUP6_9SPHN</name>
<evidence type="ECO:0000256" key="1">
    <source>
        <dbReference type="ARBA" id="ARBA00023239"/>
    </source>
</evidence>
<dbReference type="PANTHER" id="PTHR21240">
    <property type="entry name" value="2-AMINO-3-CARBOXYLMUCONATE-6-SEMIALDEHYDE DECARBOXYLASE"/>
    <property type="match status" value="1"/>
</dbReference>
<dbReference type="Proteomes" id="UP000292085">
    <property type="component" value="Unassembled WGS sequence"/>
</dbReference>
<feature type="domain" description="Amidohydrolase-related" evidence="2">
    <location>
        <begin position="24"/>
        <end position="345"/>
    </location>
</feature>
<organism evidence="3 4">
    <name type="scientific">Sphingomonas populi</name>
    <dbReference type="NCBI Taxonomy" id="2484750"/>
    <lineage>
        <taxon>Bacteria</taxon>
        <taxon>Pseudomonadati</taxon>
        <taxon>Pseudomonadota</taxon>
        <taxon>Alphaproteobacteria</taxon>
        <taxon>Sphingomonadales</taxon>
        <taxon>Sphingomonadaceae</taxon>
        <taxon>Sphingomonas</taxon>
    </lineage>
</organism>
<keyword evidence="1" id="KW-0456">Lyase</keyword>
<keyword evidence="4" id="KW-1185">Reference proteome</keyword>
<evidence type="ECO:0000313" key="4">
    <source>
        <dbReference type="Proteomes" id="UP000292085"/>
    </source>
</evidence>